<keyword evidence="5" id="KW-1185">Reference proteome</keyword>
<evidence type="ECO:0000256" key="2">
    <source>
        <dbReference type="ARBA" id="ARBA00022801"/>
    </source>
</evidence>
<dbReference type="RefSeq" id="WP_012872303.1">
    <property type="nucleotide sequence ID" value="NC_013523.1"/>
</dbReference>
<name>D1C4U0_SPHTD</name>
<dbReference type="eggNOG" id="COG2129">
    <property type="taxonomic scope" value="Bacteria"/>
</dbReference>
<feature type="domain" description="Calcineurin-like phosphoesterase" evidence="3">
    <location>
        <begin position="2"/>
        <end position="206"/>
    </location>
</feature>
<dbReference type="OrthoDB" id="9783437at2"/>
<reference evidence="4 5" key="2">
    <citation type="journal article" date="2010" name="Stand. Genomic Sci.">
        <title>Complete genome sequence of Desulfohalobium retbaense type strain (HR(100)).</title>
        <authorList>
            <person name="Spring S."/>
            <person name="Nolan M."/>
            <person name="Lapidus A."/>
            <person name="Glavina Del Rio T."/>
            <person name="Copeland A."/>
            <person name="Tice H."/>
            <person name="Cheng J.F."/>
            <person name="Lucas S."/>
            <person name="Land M."/>
            <person name="Chen F."/>
            <person name="Bruce D."/>
            <person name="Goodwin L."/>
            <person name="Pitluck S."/>
            <person name="Ivanova N."/>
            <person name="Mavromatis K."/>
            <person name="Mikhailova N."/>
            <person name="Pati A."/>
            <person name="Chen A."/>
            <person name="Palaniappan K."/>
            <person name="Hauser L."/>
            <person name="Chang Y.J."/>
            <person name="Jeffries C.D."/>
            <person name="Munk C."/>
            <person name="Kiss H."/>
            <person name="Chain P."/>
            <person name="Han C."/>
            <person name="Brettin T."/>
            <person name="Detter J.C."/>
            <person name="Schuler E."/>
            <person name="Goker M."/>
            <person name="Rohde M."/>
            <person name="Bristow J."/>
            <person name="Eisen J.A."/>
            <person name="Markowitz V."/>
            <person name="Hugenholtz P."/>
            <person name="Kyrpides N.C."/>
            <person name="Klenk H.P."/>
        </authorList>
    </citation>
    <scope>NUCLEOTIDE SEQUENCE [LARGE SCALE GENOMIC DNA]</scope>
    <source>
        <strain evidence="5">ATCC 49802 / DSM 20745 / S 6022</strain>
    </source>
</reference>
<dbReference type="STRING" id="479434.Sthe_1824"/>
<dbReference type="InterPro" id="IPR051158">
    <property type="entry name" value="Metallophosphoesterase_sf"/>
</dbReference>
<reference evidence="5" key="1">
    <citation type="submission" date="2009-11" db="EMBL/GenBank/DDBJ databases">
        <title>The complete chromosome 1 of Sphaerobacter thermophilus DSM 20745.</title>
        <authorList>
            <person name="Lucas S."/>
            <person name="Copeland A."/>
            <person name="Lapidus A."/>
            <person name="Glavina del Rio T."/>
            <person name="Dalin E."/>
            <person name="Tice H."/>
            <person name="Bruce D."/>
            <person name="Goodwin L."/>
            <person name="Pitluck S."/>
            <person name="Kyrpides N."/>
            <person name="Mavromatis K."/>
            <person name="Ivanova N."/>
            <person name="Mikhailova N."/>
            <person name="LaButti K.M."/>
            <person name="Clum A."/>
            <person name="Sun H.I."/>
            <person name="Brettin T."/>
            <person name="Detter J.C."/>
            <person name="Han C."/>
            <person name="Larimer F."/>
            <person name="Land M."/>
            <person name="Hauser L."/>
            <person name="Markowitz V."/>
            <person name="Cheng J.F."/>
            <person name="Hugenholtz P."/>
            <person name="Woyke T."/>
            <person name="Wu D."/>
            <person name="Steenblock K."/>
            <person name="Schneider S."/>
            <person name="Pukall R."/>
            <person name="Goeker M."/>
            <person name="Klenk H.P."/>
            <person name="Eisen J.A."/>
        </authorList>
    </citation>
    <scope>NUCLEOTIDE SEQUENCE [LARGE SCALE GENOMIC DNA]</scope>
    <source>
        <strain evidence="5">ATCC 49802 / DSM 20745 / S 6022</strain>
    </source>
</reference>
<dbReference type="Proteomes" id="UP000002027">
    <property type="component" value="Chromosome 1"/>
</dbReference>
<dbReference type="EMBL" id="CP001823">
    <property type="protein sequence ID" value="ACZ39257.1"/>
    <property type="molecule type" value="Genomic_DNA"/>
</dbReference>
<protein>
    <submittedName>
        <fullName evidence="4">Metallophosphoesterase</fullName>
    </submittedName>
</protein>
<proteinExistence type="predicted"/>
<dbReference type="PANTHER" id="PTHR31302:SF31">
    <property type="entry name" value="PHOSPHODIESTERASE YAEI"/>
    <property type="match status" value="1"/>
</dbReference>
<organism evidence="4 5">
    <name type="scientific">Sphaerobacter thermophilus (strain ATCC 49802 / DSM 20745 / KCCM 41009 / NCIMB 13125 / S 6022)</name>
    <dbReference type="NCBI Taxonomy" id="479434"/>
    <lineage>
        <taxon>Bacteria</taxon>
        <taxon>Pseudomonadati</taxon>
        <taxon>Thermomicrobiota</taxon>
        <taxon>Thermomicrobia</taxon>
        <taxon>Sphaerobacterales</taxon>
        <taxon>Sphaerobacterineae</taxon>
        <taxon>Sphaerobacteraceae</taxon>
        <taxon>Sphaerobacter</taxon>
    </lineage>
</organism>
<dbReference type="InterPro" id="IPR029052">
    <property type="entry name" value="Metallo-depent_PP-like"/>
</dbReference>
<sequence>MIRLAAIGDIHTRKGTEAELRKLFDLVREEADLLLLAGDLTDSGVADEARVLASLLDCEQLPVVAVLGNHDCHHNQQEAIQEILEACGVVVLDGDGWVFERAGVRLGLAGCIGFGGGFRPFNLEPFGETAWKILYDKVIEESRKLDRGLTAVADCDYRVALTHYSPTVDTMGDEPPALHPYLGSSELGQALERHQVLFAVHGHAHRGRPEGCTDQGIPVYNVALPVVRRPVIWRFDPRREDTVVEPILVGSDGPTSDG</sequence>
<dbReference type="PANTHER" id="PTHR31302">
    <property type="entry name" value="TRANSMEMBRANE PROTEIN WITH METALLOPHOSPHOESTERASE DOMAIN-RELATED"/>
    <property type="match status" value="1"/>
</dbReference>
<dbReference type="Gene3D" id="3.60.21.10">
    <property type="match status" value="1"/>
</dbReference>
<evidence type="ECO:0000313" key="5">
    <source>
        <dbReference type="Proteomes" id="UP000002027"/>
    </source>
</evidence>
<dbReference type="Pfam" id="PF00149">
    <property type="entry name" value="Metallophos"/>
    <property type="match status" value="1"/>
</dbReference>
<dbReference type="GO" id="GO:0008758">
    <property type="term" value="F:UDP-2,3-diacylglucosamine hydrolase activity"/>
    <property type="evidence" value="ECO:0007669"/>
    <property type="project" value="TreeGrafter"/>
</dbReference>
<dbReference type="GO" id="GO:0009245">
    <property type="term" value="P:lipid A biosynthetic process"/>
    <property type="evidence" value="ECO:0007669"/>
    <property type="project" value="TreeGrafter"/>
</dbReference>
<keyword evidence="2" id="KW-0378">Hydrolase</keyword>
<dbReference type="SUPFAM" id="SSF56300">
    <property type="entry name" value="Metallo-dependent phosphatases"/>
    <property type="match status" value="1"/>
</dbReference>
<evidence type="ECO:0000313" key="4">
    <source>
        <dbReference type="EMBL" id="ACZ39257.1"/>
    </source>
</evidence>
<dbReference type="GO" id="GO:0046872">
    <property type="term" value="F:metal ion binding"/>
    <property type="evidence" value="ECO:0007669"/>
    <property type="project" value="UniProtKB-KW"/>
</dbReference>
<evidence type="ECO:0000256" key="1">
    <source>
        <dbReference type="ARBA" id="ARBA00022723"/>
    </source>
</evidence>
<dbReference type="InterPro" id="IPR004843">
    <property type="entry name" value="Calcineurin-like_PHP"/>
</dbReference>
<dbReference type="KEGG" id="sti:Sthe_1824"/>
<keyword evidence="1" id="KW-0479">Metal-binding</keyword>
<dbReference type="AlphaFoldDB" id="D1C4U0"/>
<evidence type="ECO:0000259" key="3">
    <source>
        <dbReference type="Pfam" id="PF00149"/>
    </source>
</evidence>
<dbReference type="GO" id="GO:0016020">
    <property type="term" value="C:membrane"/>
    <property type="evidence" value="ECO:0007669"/>
    <property type="project" value="GOC"/>
</dbReference>
<gene>
    <name evidence="4" type="ordered locus">Sthe_1824</name>
</gene>
<accession>D1C4U0</accession>
<dbReference type="HOGENOM" id="CLU_083277_0_0_0"/>
<dbReference type="InParanoid" id="D1C4U0"/>